<evidence type="ECO:0000313" key="1">
    <source>
        <dbReference type="EMBL" id="PWI33444.1"/>
    </source>
</evidence>
<dbReference type="AlphaFoldDB" id="A0A2U3B9P9"/>
<dbReference type="Proteomes" id="UP000245362">
    <property type="component" value="Unassembled WGS sequence"/>
</dbReference>
<protein>
    <recommendedName>
        <fullName evidence="3">Lipoprotein</fullName>
    </recommendedName>
</protein>
<organism evidence="1 2">
    <name type="scientific">Vibrio albus</name>
    <dbReference type="NCBI Taxonomy" id="2200953"/>
    <lineage>
        <taxon>Bacteria</taxon>
        <taxon>Pseudomonadati</taxon>
        <taxon>Pseudomonadota</taxon>
        <taxon>Gammaproteobacteria</taxon>
        <taxon>Vibrionales</taxon>
        <taxon>Vibrionaceae</taxon>
        <taxon>Vibrio</taxon>
    </lineage>
</organism>
<proteinExistence type="predicted"/>
<sequence>MKNMGLLLCMTILVGCSTTPVMMEIKDETILRGDVTYSLGGSFKLKDQKGLECDGSYAPHFGSYLDVSFTCNDGRTGEVQMTLVGFNKDSGSGVGTLSDGSKVRVLLGLATLASAQHNAF</sequence>
<dbReference type="EMBL" id="QFWT01000005">
    <property type="protein sequence ID" value="PWI33444.1"/>
    <property type="molecule type" value="Genomic_DNA"/>
</dbReference>
<evidence type="ECO:0000313" key="2">
    <source>
        <dbReference type="Proteomes" id="UP000245362"/>
    </source>
</evidence>
<dbReference type="RefSeq" id="WP_109320028.1">
    <property type="nucleotide sequence ID" value="NZ_QFWT01000005.1"/>
</dbReference>
<reference evidence="1 2" key="1">
    <citation type="submission" date="2018-05" db="EMBL/GenBank/DDBJ databases">
        <title>Vibrio limimaris sp. nov., isolated from marine sediment.</title>
        <authorList>
            <person name="Li C.-M."/>
        </authorList>
    </citation>
    <scope>NUCLEOTIDE SEQUENCE [LARGE SCALE GENOMIC DNA]</scope>
    <source>
        <strain evidence="1 2">E4404</strain>
    </source>
</reference>
<evidence type="ECO:0008006" key="3">
    <source>
        <dbReference type="Google" id="ProtNLM"/>
    </source>
</evidence>
<keyword evidence="2" id="KW-1185">Reference proteome</keyword>
<comment type="caution">
    <text evidence="1">The sequence shown here is derived from an EMBL/GenBank/DDBJ whole genome shotgun (WGS) entry which is preliminary data.</text>
</comment>
<gene>
    <name evidence="1" type="ORF">DI392_11405</name>
</gene>
<name>A0A2U3B9P9_9VIBR</name>
<accession>A0A2U3B9P9</accession>
<dbReference type="PROSITE" id="PS51257">
    <property type="entry name" value="PROKAR_LIPOPROTEIN"/>
    <property type="match status" value="1"/>
</dbReference>